<feature type="domain" description="Agglutinin" evidence="1">
    <location>
        <begin position="164"/>
        <end position="300"/>
    </location>
</feature>
<dbReference type="SMART" id="SM00791">
    <property type="entry name" value="Agglutinin"/>
    <property type="match status" value="2"/>
</dbReference>
<dbReference type="OrthoDB" id="1541475at2759"/>
<sequence>MASVPPMAVPATVVCLKSAYNSKFLRYRNDIDSQTYGLLEFAGDEVMDQYAHFEIEQSKTYDGLVHLKSRYNNKYFVRWSPSHNWISASAHNIDENQSNWSCTLFKPIYLSDDDGTQKMRLMHVQLGHYASLWKDEASFDSCLNAGSNETNEDSYDVFTLVNLFNIPKHVALKGDNGKYLGAVSVRGVWYLQFSFDNHDDAMVAHEVFEAPDGTLCIKSSHVGMFWRLANDDYIVVDANYPRGSSNTGAMFRAVVRDVNAIALLNMSKTWFCKRYTFIWDHFLNAATQNVDEFAILEMIDLGA</sequence>
<dbReference type="InterPro" id="IPR008998">
    <property type="entry name" value="Agglutinin"/>
</dbReference>
<dbReference type="Pfam" id="PF07468">
    <property type="entry name" value="Agglutinin"/>
    <property type="match status" value="2"/>
</dbReference>
<evidence type="ECO:0000259" key="1">
    <source>
        <dbReference type="SMART" id="SM00791"/>
    </source>
</evidence>
<dbReference type="Proteomes" id="UP000596660">
    <property type="component" value="Unplaced"/>
</dbReference>
<evidence type="ECO:0000313" key="3">
    <source>
        <dbReference type="Proteomes" id="UP000596660"/>
    </source>
</evidence>
<dbReference type="PANTHER" id="PTHR39244">
    <property type="entry name" value="NATTERIN-4"/>
    <property type="match status" value="1"/>
</dbReference>
<dbReference type="InterPro" id="IPR036242">
    <property type="entry name" value="Agglutinin_dom_sf"/>
</dbReference>
<dbReference type="RefSeq" id="XP_021731754.1">
    <property type="nucleotide sequence ID" value="XM_021876062.1"/>
</dbReference>
<accession>A0A803LE54</accession>
<dbReference type="AlphaFoldDB" id="A0A803LE54"/>
<dbReference type="Gramene" id="AUR62011460-RA">
    <property type="protein sequence ID" value="AUR62011460-RA:cds"/>
    <property type="gene ID" value="AUR62011460"/>
</dbReference>
<reference evidence="2" key="1">
    <citation type="journal article" date="2017" name="Nature">
        <title>The genome of Chenopodium quinoa.</title>
        <authorList>
            <person name="Jarvis D.E."/>
            <person name="Ho Y.S."/>
            <person name="Lightfoot D.J."/>
            <person name="Schmoeckel S.M."/>
            <person name="Li B."/>
            <person name="Borm T.J.A."/>
            <person name="Ohyanagi H."/>
            <person name="Mineta K."/>
            <person name="Michell C.T."/>
            <person name="Saber N."/>
            <person name="Kharbatia N.M."/>
            <person name="Rupper R.R."/>
            <person name="Sharp A.R."/>
            <person name="Dally N."/>
            <person name="Boughton B.A."/>
            <person name="Woo Y.H."/>
            <person name="Gao G."/>
            <person name="Schijlen E.G.W.M."/>
            <person name="Guo X."/>
            <person name="Momin A.A."/>
            <person name="Negrao S."/>
            <person name="Al-Babili S."/>
            <person name="Gehring C."/>
            <person name="Roessner U."/>
            <person name="Jung C."/>
            <person name="Murphy K."/>
            <person name="Arold S.T."/>
            <person name="Gojobori T."/>
            <person name="van der Linden C.G."/>
            <person name="van Loo E.N."/>
            <person name="Jellen E.N."/>
            <person name="Maughan P.J."/>
            <person name="Tester M."/>
        </authorList>
    </citation>
    <scope>NUCLEOTIDE SEQUENCE [LARGE SCALE GENOMIC DNA]</scope>
    <source>
        <strain evidence="2">cv. PI 614886</strain>
    </source>
</reference>
<keyword evidence="3" id="KW-1185">Reference proteome</keyword>
<organism evidence="2 3">
    <name type="scientific">Chenopodium quinoa</name>
    <name type="common">Quinoa</name>
    <dbReference type="NCBI Taxonomy" id="63459"/>
    <lineage>
        <taxon>Eukaryota</taxon>
        <taxon>Viridiplantae</taxon>
        <taxon>Streptophyta</taxon>
        <taxon>Embryophyta</taxon>
        <taxon>Tracheophyta</taxon>
        <taxon>Spermatophyta</taxon>
        <taxon>Magnoliopsida</taxon>
        <taxon>eudicotyledons</taxon>
        <taxon>Gunneridae</taxon>
        <taxon>Pentapetalae</taxon>
        <taxon>Caryophyllales</taxon>
        <taxon>Chenopodiaceae</taxon>
        <taxon>Chenopodioideae</taxon>
        <taxon>Atripliceae</taxon>
        <taxon>Chenopodium</taxon>
    </lineage>
</organism>
<dbReference type="EnsemblPlants" id="AUR62011460-RA">
    <property type="protein sequence ID" value="AUR62011460-RA:cds"/>
    <property type="gene ID" value="AUR62011460"/>
</dbReference>
<dbReference type="GeneID" id="110698602"/>
<name>A0A803LE54_CHEQI</name>
<proteinExistence type="predicted"/>
<protein>
    <recommendedName>
        <fullName evidence="1">Agglutinin domain-containing protein</fullName>
    </recommendedName>
</protein>
<dbReference type="PANTHER" id="PTHR39244:SF5">
    <property type="entry name" value="NATTERIN-3-LIKE"/>
    <property type="match status" value="1"/>
</dbReference>
<feature type="domain" description="Agglutinin" evidence="1">
    <location>
        <begin position="8"/>
        <end position="162"/>
    </location>
</feature>
<gene>
    <name evidence="2" type="primary">LOC110698602</name>
</gene>
<dbReference type="InterPro" id="IPR053237">
    <property type="entry name" value="Natterin_C"/>
</dbReference>
<dbReference type="KEGG" id="cqi:110698602"/>
<dbReference type="Gene3D" id="2.80.10.50">
    <property type="match status" value="2"/>
</dbReference>
<dbReference type="SUPFAM" id="SSF50382">
    <property type="entry name" value="Agglutinin"/>
    <property type="match status" value="2"/>
</dbReference>
<evidence type="ECO:0000313" key="2">
    <source>
        <dbReference type="EnsemblPlants" id="AUR62011460-RA:cds"/>
    </source>
</evidence>
<reference evidence="2" key="2">
    <citation type="submission" date="2021-03" db="UniProtKB">
        <authorList>
            <consortium name="EnsemblPlants"/>
        </authorList>
    </citation>
    <scope>IDENTIFICATION</scope>
</reference>